<proteinExistence type="predicted"/>
<name>A0A8J1UJ30_OWEFU</name>
<accession>A0A8J1UJ30</accession>
<dbReference type="EMBL" id="CAIIXF020000235">
    <property type="protein sequence ID" value="CAH1803061.1"/>
    <property type="molecule type" value="Genomic_DNA"/>
</dbReference>
<protein>
    <submittedName>
        <fullName evidence="1">Uncharacterized protein</fullName>
    </submittedName>
</protein>
<gene>
    <name evidence="1" type="ORF">OFUS_LOCUS26687</name>
</gene>
<dbReference type="AlphaFoldDB" id="A0A8J1UJ30"/>
<keyword evidence="2" id="KW-1185">Reference proteome</keyword>
<comment type="caution">
    <text evidence="1">The sequence shown here is derived from an EMBL/GenBank/DDBJ whole genome shotgun (WGS) entry which is preliminary data.</text>
</comment>
<evidence type="ECO:0000313" key="1">
    <source>
        <dbReference type="EMBL" id="CAH1803061.1"/>
    </source>
</evidence>
<dbReference type="Proteomes" id="UP000749559">
    <property type="component" value="Unassembled WGS sequence"/>
</dbReference>
<evidence type="ECO:0000313" key="2">
    <source>
        <dbReference type="Proteomes" id="UP000749559"/>
    </source>
</evidence>
<sequence length="103" mass="12086">TEFDLSCDMEWANARLKTLWDYLNEIQASILDEDTEVFTSINNPVVYEALMCILSLTAIILHTIRHHDLNLQISATVYRFSEMHQKFVPEEMIALLEEIRRLT</sequence>
<reference evidence="1" key="1">
    <citation type="submission" date="2022-03" db="EMBL/GenBank/DDBJ databases">
        <authorList>
            <person name="Martin C."/>
        </authorList>
    </citation>
    <scope>NUCLEOTIDE SEQUENCE</scope>
</reference>
<organism evidence="1 2">
    <name type="scientific">Owenia fusiformis</name>
    <name type="common">Polychaete worm</name>
    <dbReference type="NCBI Taxonomy" id="6347"/>
    <lineage>
        <taxon>Eukaryota</taxon>
        <taxon>Metazoa</taxon>
        <taxon>Spiralia</taxon>
        <taxon>Lophotrochozoa</taxon>
        <taxon>Annelida</taxon>
        <taxon>Polychaeta</taxon>
        <taxon>Sedentaria</taxon>
        <taxon>Canalipalpata</taxon>
        <taxon>Sabellida</taxon>
        <taxon>Oweniida</taxon>
        <taxon>Oweniidae</taxon>
        <taxon>Owenia</taxon>
    </lineage>
</organism>
<feature type="non-terminal residue" evidence="1">
    <location>
        <position position="103"/>
    </location>
</feature>